<keyword evidence="3" id="KW-1185">Reference proteome</keyword>
<evidence type="ECO:0000313" key="3">
    <source>
        <dbReference type="Proteomes" id="UP001202134"/>
    </source>
</evidence>
<dbReference type="EMBL" id="JAKIKU010000004">
    <property type="protein sequence ID" value="MCL1045402.1"/>
    <property type="molecule type" value="Genomic_DNA"/>
</dbReference>
<dbReference type="SMART" id="SM00052">
    <property type="entry name" value="EAL"/>
    <property type="match status" value="1"/>
</dbReference>
<feature type="domain" description="EAL" evidence="1">
    <location>
        <begin position="1"/>
        <end position="235"/>
    </location>
</feature>
<dbReference type="Gene3D" id="3.20.20.450">
    <property type="entry name" value="EAL domain"/>
    <property type="match status" value="1"/>
</dbReference>
<dbReference type="PROSITE" id="PS50883">
    <property type="entry name" value="EAL"/>
    <property type="match status" value="1"/>
</dbReference>
<dbReference type="InterPro" id="IPR035919">
    <property type="entry name" value="EAL_sf"/>
</dbReference>
<organism evidence="2 3">
    <name type="scientific">Shewanella electrodiphila</name>
    <dbReference type="NCBI Taxonomy" id="934143"/>
    <lineage>
        <taxon>Bacteria</taxon>
        <taxon>Pseudomonadati</taxon>
        <taxon>Pseudomonadota</taxon>
        <taxon>Gammaproteobacteria</taxon>
        <taxon>Alteromonadales</taxon>
        <taxon>Shewanellaceae</taxon>
        <taxon>Shewanella</taxon>
    </lineage>
</organism>
<dbReference type="Proteomes" id="UP001202134">
    <property type="component" value="Unassembled WGS sequence"/>
</dbReference>
<dbReference type="PANTHER" id="PTHR33121">
    <property type="entry name" value="CYCLIC DI-GMP PHOSPHODIESTERASE PDEF"/>
    <property type="match status" value="1"/>
</dbReference>
<evidence type="ECO:0000313" key="2">
    <source>
        <dbReference type="EMBL" id="MCL1045402.1"/>
    </source>
</evidence>
<dbReference type="CDD" id="cd01948">
    <property type="entry name" value="EAL"/>
    <property type="match status" value="1"/>
</dbReference>
<dbReference type="InterPro" id="IPR001633">
    <property type="entry name" value="EAL_dom"/>
</dbReference>
<dbReference type="SUPFAM" id="SSF141868">
    <property type="entry name" value="EAL domain-like"/>
    <property type="match status" value="1"/>
</dbReference>
<dbReference type="RefSeq" id="WP_248955477.1">
    <property type="nucleotide sequence ID" value="NZ_JAKIKU010000004.1"/>
</dbReference>
<gene>
    <name evidence="2" type="ORF">L2737_08695</name>
</gene>
<name>A0ABT0KNH1_9GAMM</name>
<evidence type="ECO:0000259" key="1">
    <source>
        <dbReference type="PROSITE" id="PS50883"/>
    </source>
</evidence>
<protein>
    <submittedName>
        <fullName evidence="2">EAL domain-containing protein</fullName>
    </submittedName>
</protein>
<reference evidence="2 3" key="1">
    <citation type="submission" date="2022-01" db="EMBL/GenBank/DDBJ databases">
        <title>Whole genome-based taxonomy of the Shewanellaceae.</title>
        <authorList>
            <person name="Martin-Rodriguez A.J."/>
        </authorList>
    </citation>
    <scope>NUCLEOTIDE SEQUENCE [LARGE SCALE GENOMIC DNA]</scope>
    <source>
        <strain evidence="2 3">DSM 24955</strain>
    </source>
</reference>
<dbReference type="InterPro" id="IPR050706">
    <property type="entry name" value="Cyclic-di-GMP_PDE-like"/>
</dbReference>
<sequence>MLNLLSLSMGCEYQPFILTDTQQIAGYEALSRFYDKTNAPIPPNQVFEQLHSQNEQLARVEYHAKAFQVANSNQQLPLFLNIDPHALDVNNCGAMLSLLSSREATTVEIIENTCISDAQLSEKLVQQLKQQKIGVALDDIGAPHSMLSLQLLSSVDCLKFDISWLQLLDKPEKCELFIALLNYAKATNKQTVLEGVETEIQLDIATKFGVDLVQGFLFKPWFVQPKARKQLSDILLSSTQILPPSQLASFATV</sequence>
<accession>A0ABT0KNH1</accession>
<dbReference type="Pfam" id="PF00563">
    <property type="entry name" value="EAL"/>
    <property type="match status" value="1"/>
</dbReference>
<proteinExistence type="predicted"/>
<comment type="caution">
    <text evidence="2">The sequence shown here is derived from an EMBL/GenBank/DDBJ whole genome shotgun (WGS) entry which is preliminary data.</text>
</comment>
<dbReference type="PANTHER" id="PTHR33121:SF76">
    <property type="entry name" value="SIGNALING PROTEIN"/>
    <property type="match status" value="1"/>
</dbReference>